<comment type="similarity">
    <text evidence="1">Belongs to the peptidase C2 family.</text>
</comment>
<feature type="compositionally biased region" description="Low complexity" evidence="12">
    <location>
        <begin position="201"/>
        <end position="217"/>
    </location>
</feature>
<evidence type="ECO:0000313" key="14">
    <source>
        <dbReference type="EMBL" id="EGD82440.1"/>
    </source>
</evidence>
<evidence type="ECO:0000256" key="3">
    <source>
        <dbReference type="ARBA" id="ARBA00022670"/>
    </source>
</evidence>
<dbReference type="FunCoup" id="F2U474">
    <property type="interactions" value="266"/>
</dbReference>
<feature type="region of interest" description="Disordered" evidence="12">
    <location>
        <begin position="874"/>
        <end position="911"/>
    </location>
</feature>
<keyword evidence="4" id="KW-0479">Metal-binding</keyword>
<dbReference type="InterPro" id="IPR038765">
    <property type="entry name" value="Papain-like_cys_pep_sf"/>
</dbReference>
<dbReference type="PANTHER" id="PTHR10183:SF382">
    <property type="entry name" value="CALPAIN-15"/>
    <property type="match status" value="1"/>
</dbReference>
<dbReference type="PRINTS" id="PR00704">
    <property type="entry name" value="CALPAIN"/>
</dbReference>
<evidence type="ECO:0000256" key="7">
    <source>
        <dbReference type="ARBA" id="ARBA00022801"/>
    </source>
</evidence>
<evidence type="ECO:0000259" key="13">
    <source>
        <dbReference type="PROSITE" id="PS50203"/>
    </source>
</evidence>
<protein>
    <recommendedName>
        <fullName evidence="13">Calpain catalytic domain-containing protein</fullName>
    </recommendedName>
</protein>
<dbReference type="InParanoid" id="F2U474"/>
<keyword evidence="3 11" id="KW-0645">Protease</keyword>
<keyword evidence="7 11" id="KW-0378">Hydrolase</keyword>
<dbReference type="SUPFAM" id="SSF49758">
    <property type="entry name" value="Calpain large subunit, middle domain (domain III)"/>
    <property type="match status" value="1"/>
</dbReference>
<evidence type="ECO:0000256" key="2">
    <source>
        <dbReference type="ARBA" id="ARBA00022553"/>
    </source>
</evidence>
<dbReference type="GO" id="GO:0006508">
    <property type="term" value="P:proteolysis"/>
    <property type="evidence" value="ECO:0007669"/>
    <property type="project" value="UniProtKB-KW"/>
</dbReference>
<proteinExistence type="inferred from homology"/>
<evidence type="ECO:0000256" key="1">
    <source>
        <dbReference type="ARBA" id="ARBA00007623"/>
    </source>
</evidence>
<feature type="region of interest" description="Disordered" evidence="12">
    <location>
        <begin position="171"/>
        <end position="277"/>
    </location>
</feature>
<feature type="compositionally biased region" description="Low complexity" evidence="12">
    <location>
        <begin position="228"/>
        <end position="249"/>
    </location>
</feature>
<dbReference type="Pfam" id="PF00648">
    <property type="entry name" value="Peptidase_C2"/>
    <property type="match status" value="1"/>
</dbReference>
<dbReference type="EMBL" id="GL832961">
    <property type="protein sequence ID" value="EGD82440.1"/>
    <property type="molecule type" value="Genomic_DNA"/>
</dbReference>
<dbReference type="PROSITE" id="PS00139">
    <property type="entry name" value="THIOL_PROTEASE_CYS"/>
    <property type="match status" value="1"/>
</dbReference>
<dbReference type="GO" id="GO:0004198">
    <property type="term" value="F:calcium-dependent cysteine-type endopeptidase activity"/>
    <property type="evidence" value="ECO:0007669"/>
    <property type="project" value="InterPro"/>
</dbReference>
<evidence type="ECO:0000256" key="4">
    <source>
        <dbReference type="ARBA" id="ARBA00022723"/>
    </source>
</evidence>
<dbReference type="PANTHER" id="PTHR10183">
    <property type="entry name" value="CALPAIN"/>
    <property type="match status" value="1"/>
</dbReference>
<dbReference type="OrthoDB" id="6745900at2759"/>
<feature type="compositionally biased region" description="Low complexity" evidence="12">
    <location>
        <begin position="887"/>
        <end position="911"/>
    </location>
</feature>
<evidence type="ECO:0000256" key="12">
    <source>
        <dbReference type="SAM" id="MobiDB-lite"/>
    </source>
</evidence>
<feature type="region of interest" description="Disordered" evidence="12">
    <location>
        <begin position="71"/>
        <end position="144"/>
    </location>
</feature>
<dbReference type="SUPFAM" id="SSF54001">
    <property type="entry name" value="Cysteine proteinases"/>
    <property type="match status" value="1"/>
</dbReference>
<feature type="active site" evidence="10 11">
    <location>
        <position position="527"/>
    </location>
</feature>
<feature type="compositionally biased region" description="Low complexity" evidence="12">
    <location>
        <begin position="89"/>
        <end position="110"/>
    </location>
</feature>
<dbReference type="Proteomes" id="UP000007799">
    <property type="component" value="Unassembled WGS sequence"/>
</dbReference>
<organism evidence="15">
    <name type="scientific">Salpingoeca rosetta (strain ATCC 50818 / BSB-021)</name>
    <dbReference type="NCBI Taxonomy" id="946362"/>
    <lineage>
        <taxon>Eukaryota</taxon>
        <taxon>Choanoflagellata</taxon>
        <taxon>Craspedida</taxon>
        <taxon>Salpingoecidae</taxon>
        <taxon>Salpingoeca</taxon>
    </lineage>
</organism>
<reference evidence="14" key="1">
    <citation type="submission" date="2009-08" db="EMBL/GenBank/DDBJ databases">
        <title>Annotation of Salpingoeca rosetta.</title>
        <authorList>
            <consortium name="The Broad Institute Genome Sequencing Platform"/>
            <person name="Russ C."/>
            <person name="Cuomo C."/>
            <person name="Burger G."/>
            <person name="Gray M.W."/>
            <person name="Holland P.W.H."/>
            <person name="King N."/>
            <person name="Lang F.B.F."/>
            <person name="Roger A.J."/>
            <person name="Ruiz-Trillo I."/>
            <person name="Young S.K."/>
            <person name="Zeng Q."/>
            <person name="Gargeya S."/>
            <person name="Alvarado L."/>
            <person name="Berlin A."/>
            <person name="Chapman S.B."/>
            <person name="Chen Z."/>
            <person name="Freedman E."/>
            <person name="Gellesch M."/>
            <person name="Goldberg J."/>
            <person name="Griggs A."/>
            <person name="Gujja S."/>
            <person name="Heilman E."/>
            <person name="Heiman D."/>
            <person name="Howarth C."/>
            <person name="Mehta T."/>
            <person name="Neiman D."/>
            <person name="Pearson M."/>
            <person name="Roberts A."/>
            <person name="Saif S."/>
            <person name="Shea T."/>
            <person name="Shenoy N."/>
            <person name="Sisk P."/>
            <person name="Stolte C."/>
            <person name="Sykes S."/>
            <person name="White J."/>
            <person name="Yandava C."/>
            <person name="Haas B."/>
            <person name="Nusbaum C."/>
            <person name="Birren B."/>
        </authorList>
    </citation>
    <scope>NUCLEOTIDE SEQUENCE [LARGE SCALE GENOMIC DNA]</scope>
    <source>
        <strain evidence="14">ATCC 50818</strain>
    </source>
</reference>
<evidence type="ECO:0000256" key="10">
    <source>
        <dbReference type="PIRSR" id="PIRSR622684-1"/>
    </source>
</evidence>
<keyword evidence="9" id="KW-0862">Zinc</keyword>
<evidence type="ECO:0000256" key="8">
    <source>
        <dbReference type="ARBA" id="ARBA00022807"/>
    </source>
</evidence>
<name>F2U474_SALR5</name>
<dbReference type="InterPro" id="IPR022684">
    <property type="entry name" value="Calpain_cysteine_protease"/>
</dbReference>
<dbReference type="FunFam" id="3.90.70.10:FF:000010">
    <property type="entry name" value="Calpain 15"/>
    <property type="match status" value="1"/>
</dbReference>
<keyword evidence="5" id="KW-0677">Repeat</keyword>
<feature type="active site" evidence="10 11">
    <location>
        <position position="369"/>
    </location>
</feature>
<evidence type="ECO:0000256" key="5">
    <source>
        <dbReference type="ARBA" id="ARBA00022737"/>
    </source>
</evidence>
<feature type="domain" description="Calpain catalytic" evidence="13">
    <location>
        <begin position="312"/>
        <end position="603"/>
    </location>
</feature>
<dbReference type="AlphaFoldDB" id="F2U474"/>
<keyword evidence="8 11" id="KW-0788">Thiol protease</keyword>
<keyword evidence="6" id="KW-0863">Zinc-finger</keyword>
<dbReference type="GO" id="GO:0005737">
    <property type="term" value="C:cytoplasm"/>
    <property type="evidence" value="ECO:0007669"/>
    <property type="project" value="TreeGrafter"/>
</dbReference>
<feature type="compositionally biased region" description="Low complexity" evidence="12">
    <location>
        <begin position="265"/>
        <end position="276"/>
    </location>
</feature>
<evidence type="ECO:0000256" key="9">
    <source>
        <dbReference type="ARBA" id="ARBA00022833"/>
    </source>
</evidence>
<dbReference type="RefSeq" id="XP_004995676.1">
    <property type="nucleotide sequence ID" value="XM_004995619.1"/>
</dbReference>
<evidence type="ECO:0000256" key="11">
    <source>
        <dbReference type="PROSITE-ProRule" id="PRU00239"/>
    </source>
</evidence>
<dbReference type="CDD" id="cd00044">
    <property type="entry name" value="CysPc"/>
    <property type="match status" value="1"/>
</dbReference>
<dbReference type="InterPro" id="IPR001300">
    <property type="entry name" value="Peptidase_C2_calpain_cat"/>
</dbReference>
<dbReference type="InterPro" id="IPR000169">
    <property type="entry name" value="Pept_cys_AS"/>
</dbReference>
<dbReference type="GO" id="GO:0008270">
    <property type="term" value="F:zinc ion binding"/>
    <property type="evidence" value="ECO:0007669"/>
    <property type="project" value="UniProtKB-KW"/>
</dbReference>
<feature type="compositionally biased region" description="Low complexity" evidence="12">
    <location>
        <begin position="121"/>
        <end position="139"/>
    </location>
</feature>
<dbReference type="GeneID" id="16076260"/>
<dbReference type="KEGG" id="sre:PTSG_03086"/>
<dbReference type="PROSITE" id="PS50203">
    <property type="entry name" value="CALPAIN_CAT"/>
    <property type="match status" value="1"/>
</dbReference>
<evidence type="ECO:0000313" key="15">
    <source>
        <dbReference type="Proteomes" id="UP000007799"/>
    </source>
</evidence>
<feature type="active site" evidence="10 11">
    <location>
        <position position="547"/>
    </location>
</feature>
<keyword evidence="2" id="KW-0597">Phosphoprotein</keyword>
<dbReference type="eggNOG" id="KOG0045">
    <property type="taxonomic scope" value="Eukaryota"/>
</dbReference>
<gene>
    <name evidence="14" type="ORF">PTSG_03086</name>
</gene>
<keyword evidence="15" id="KW-1185">Reference proteome</keyword>
<accession>F2U474</accession>
<dbReference type="STRING" id="946362.F2U474"/>
<dbReference type="Gene3D" id="3.90.70.10">
    <property type="entry name" value="Cysteine proteinases"/>
    <property type="match status" value="1"/>
</dbReference>
<evidence type="ECO:0000256" key="6">
    <source>
        <dbReference type="ARBA" id="ARBA00022771"/>
    </source>
</evidence>
<sequence>MDSATPGAYVCTPSAAGQDGQQVWILRVKGTRSIYEERVQRALGDLFYMPAMDAYASSFEDLAKQLLSSHGDDQAKTNVHQHHRQQQRAGSGTHSRSSNSHSNTPSARSSAQQGSPPPLPSVAQPSSASSASSPWSQAPRPHHAPVPTTYTCPLCQATFTVLKEAEVHSSACQGSGSHVPPSPPPPPRDTSTGPATPQARAASSASSATTAATTSTSHLDVPPPPPSTTTSPAAALAPSSSSPSSSPPAHTRVGGEQGTTPYGTPSSQQQRQQRPRVVNECTHTHVLWLHDRETNEGKLERVVRECTATGRAYVDHAFPPSDKSISGSLRTAQEIRWKRLLEFERRQEPLVVHDRPAPLDVVQGQIGNCWFISALSVLAEREELVRNLFFTQNTSPFGVYQVRLCKDGEWTVVLVDDYVPCDANNRLLYSSFSRNQIWAPLVEKAMAKLHGSYQALAAGSMCEGFSTLTGAPCVTINLQADMVDEADTWTRVSSCFDANYLMGASIDGNADPAVAARYRAAGLTMGHAYSILRVCQVGGHRLIQFRNPTASMSWRGPWADDSPTWTHELRLLLAPGDNAHGIFWMAWEDVLQYFTAIDICKVRDDWYEARASGYFASNPTDETTGFLVTLEDAVILQISLFQSGLRAATDVYETQDMGLMVFRLNDAAGGLRMAQVVTGTNRTVDTRHCCETSVLSPGRYFVVPYSLNCLHSRAPPRRFIVSVHAGKHVTLRPQQISAVDYGQCLLKLIRHFGEKTEFVDNMWFYNFKSMLAVVNAHPQQHLVCSVEASDIVNMVSSRDIFFVQTCTSPLCQQLVACYTAQVAEHSSRITFNFKFEAHDHACENVPPPQPNDMHHQQYIPGVEARYGGSSYARVASTPSAAHHHQQQQRQPQQHQRPQPQPPQSQQSCTPQ</sequence>
<dbReference type="InterPro" id="IPR036213">
    <property type="entry name" value="Calpain_III_sf"/>
</dbReference>
<dbReference type="SMART" id="SM00230">
    <property type="entry name" value="CysPc"/>
    <property type="match status" value="1"/>
</dbReference>